<dbReference type="SUPFAM" id="SSF63867">
    <property type="entry name" value="MoeA C-terminal domain-like"/>
    <property type="match status" value="1"/>
</dbReference>
<evidence type="ECO:0000313" key="9">
    <source>
        <dbReference type="EMBL" id="GAA0603877.1"/>
    </source>
</evidence>
<dbReference type="InterPro" id="IPR036688">
    <property type="entry name" value="MoeA_C_domain_IV_sf"/>
</dbReference>
<dbReference type="SMART" id="SM00852">
    <property type="entry name" value="MoCF_biosynth"/>
    <property type="match status" value="1"/>
</dbReference>
<comment type="pathway">
    <text evidence="2 7">Cofactor biosynthesis; molybdopterin biosynthesis.</text>
</comment>
<evidence type="ECO:0000259" key="8">
    <source>
        <dbReference type="SMART" id="SM00852"/>
    </source>
</evidence>
<dbReference type="InterPro" id="IPR036135">
    <property type="entry name" value="MoeA_linker/N_sf"/>
</dbReference>
<dbReference type="PANTHER" id="PTHR10192">
    <property type="entry name" value="MOLYBDOPTERIN BIOSYNTHESIS PROTEIN"/>
    <property type="match status" value="1"/>
</dbReference>
<comment type="caution">
    <text evidence="9">The sequence shown here is derived from an EMBL/GenBank/DDBJ whole genome shotgun (WGS) entry which is preliminary data.</text>
</comment>
<dbReference type="SUPFAM" id="SSF63882">
    <property type="entry name" value="MoeA N-terminal region -like"/>
    <property type="match status" value="1"/>
</dbReference>
<comment type="similarity">
    <text evidence="3 7">Belongs to the MoeA family.</text>
</comment>
<dbReference type="Gene3D" id="3.90.105.10">
    <property type="entry name" value="Molybdopterin biosynthesis moea protein, domain 2"/>
    <property type="match status" value="1"/>
</dbReference>
<protein>
    <recommendedName>
        <fullName evidence="7">Molybdopterin molybdenumtransferase</fullName>
        <ecNumber evidence="7">2.10.1.1</ecNumber>
    </recommendedName>
</protein>
<comment type="catalytic activity">
    <reaction evidence="6">
        <text>adenylyl-molybdopterin + molybdate = Mo-molybdopterin + AMP + H(+)</text>
        <dbReference type="Rhea" id="RHEA:35047"/>
        <dbReference type="ChEBI" id="CHEBI:15378"/>
        <dbReference type="ChEBI" id="CHEBI:36264"/>
        <dbReference type="ChEBI" id="CHEBI:62727"/>
        <dbReference type="ChEBI" id="CHEBI:71302"/>
        <dbReference type="ChEBI" id="CHEBI:456215"/>
        <dbReference type="EC" id="2.10.1.1"/>
    </reaction>
</comment>
<keyword evidence="7" id="KW-0479">Metal-binding</keyword>
<dbReference type="Gene3D" id="2.170.190.11">
    <property type="entry name" value="Molybdopterin biosynthesis moea protein, domain 3"/>
    <property type="match status" value="1"/>
</dbReference>
<keyword evidence="10" id="KW-1185">Reference proteome</keyword>
<reference evidence="9 10" key="1">
    <citation type="journal article" date="2019" name="Int. J. Syst. Evol. Microbiol.">
        <title>The Global Catalogue of Microorganisms (GCM) 10K type strain sequencing project: providing services to taxonomists for standard genome sequencing and annotation.</title>
        <authorList>
            <consortium name="The Broad Institute Genomics Platform"/>
            <consortium name="The Broad Institute Genome Sequencing Center for Infectious Disease"/>
            <person name="Wu L."/>
            <person name="Ma J."/>
        </authorList>
    </citation>
    <scope>NUCLEOTIDE SEQUENCE [LARGE SCALE GENOMIC DNA]</scope>
    <source>
        <strain evidence="9 10">JCM 10671</strain>
    </source>
</reference>
<evidence type="ECO:0000256" key="3">
    <source>
        <dbReference type="ARBA" id="ARBA00010763"/>
    </source>
</evidence>
<evidence type="ECO:0000256" key="7">
    <source>
        <dbReference type="RuleBase" id="RU365090"/>
    </source>
</evidence>
<feature type="domain" description="MoaB/Mog" evidence="8">
    <location>
        <begin position="179"/>
        <end position="323"/>
    </location>
</feature>
<dbReference type="PANTHER" id="PTHR10192:SF5">
    <property type="entry name" value="GEPHYRIN"/>
    <property type="match status" value="1"/>
</dbReference>
<comment type="function">
    <text evidence="1 7">Catalyzes the insertion of molybdate into adenylated molybdopterin with the concomitant release of AMP.</text>
</comment>
<comment type="cofactor">
    <cofactor evidence="7">
        <name>Mg(2+)</name>
        <dbReference type="ChEBI" id="CHEBI:18420"/>
    </cofactor>
</comment>
<name>A0ABN1G4W9_9ACTN</name>
<evidence type="ECO:0000256" key="5">
    <source>
        <dbReference type="ARBA" id="ARBA00023150"/>
    </source>
</evidence>
<dbReference type="InterPro" id="IPR005110">
    <property type="entry name" value="MoeA_linker/N"/>
</dbReference>
<dbReference type="Pfam" id="PF03454">
    <property type="entry name" value="MoeA_C"/>
    <property type="match status" value="1"/>
</dbReference>
<dbReference type="NCBIfam" id="TIGR00177">
    <property type="entry name" value="molyb_syn"/>
    <property type="match status" value="1"/>
</dbReference>
<dbReference type="Gene3D" id="3.40.980.10">
    <property type="entry name" value="MoaB/Mog-like domain"/>
    <property type="match status" value="1"/>
</dbReference>
<evidence type="ECO:0000313" key="10">
    <source>
        <dbReference type="Proteomes" id="UP001500957"/>
    </source>
</evidence>
<dbReference type="Gene3D" id="2.40.340.10">
    <property type="entry name" value="MoeA, C-terminal, domain IV"/>
    <property type="match status" value="1"/>
</dbReference>
<dbReference type="SUPFAM" id="SSF53218">
    <property type="entry name" value="Molybdenum cofactor biosynthesis proteins"/>
    <property type="match status" value="1"/>
</dbReference>
<evidence type="ECO:0000256" key="6">
    <source>
        <dbReference type="ARBA" id="ARBA00047317"/>
    </source>
</evidence>
<dbReference type="EMBL" id="BAAAHE010000002">
    <property type="protein sequence ID" value="GAA0603877.1"/>
    <property type="molecule type" value="Genomic_DNA"/>
</dbReference>
<evidence type="ECO:0000256" key="1">
    <source>
        <dbReference type="ARBA" id="ARBA00002901"/>
    </source>
</evidence>
<proteinExistence type="inferred from homology"/>
<dbReference type="Proteomes" id="UP001500957">
    <property type="component" value="Unassembled WGS sequence"/>
</dbReference>
<dbReference type="RefSeq" id="WP_344600630.1">
    <property type="nucleotide sequence ID" value="NZ_BAAAHE010000002.1"/>
</dbReference>
<dbReference type="CDD" id="cd00887">
    <property type="entry name" value="MoeA"/>
    <property type="match status" value="1"/>
</dbReference>
<evidence type="ECO:0000256" key="2">
    <source>
        <dbReference type="ARBA" id="ARBA00005046"/>
    </source>
</evidence>
<accession>A0ABN1G4W9</accession>
<dbReference type="EC" id="2.10.1.1" evidence="7"/>
<dbReference type="InterPro" id="IPR038987">
    <property type="entry name" value="MoeA-like"/>
</dbReference>
<dbReference type="InterPro" id="IPR001453">
    <property type="entry name" value="MoaB/Mog_dom"/>
</dbReference>
<dbReference type="InterPro" id="IPR036425">
    <property type="entry name" value="MoaB/Mog-like_dom_sf"/>
</dbReference>
<keyword evidence="5 7" id="KW-0501">Molybdenum cofactor biosynthesis</keyword>
<dbReference type="NCBIfam" id="NF045515">
    <property type="entry name" value="Glp_gephyrin"/>
    <property type="match status" value="1"/>
</dbReference>
<dbReference type="Pfam" id="PF00994">
    <property type="entry name" value="MoCF_biosynth"/>
    <property type="match status" value="1"/>
</dbReference>
<sequence>MRSVEEYLVHVLGQLTPMPVLDVPLTEAHGCLLANDVHAPLDLPPWDNSAMDGYAVRMADVTGASPEFPAELDVIDDIAAGAVSSRVIKPGTCARIMTGAPIPEGAEAIVPVEQTDRGTTRVAIRAEPGEGQFIRVRGSDVAVGQALLAAGTELGSAQIGLLAAIGVARVEVHPRPRVVVISTGSELVEAGNALGPGQIYESNSYMLAAAAREAGAVAYRVGMVHDDEDAVLATIEEQTTRADLIITSGGVSAGAYDVVKGVLSQLGTVDFEGIKMNPGKPQGFGFIGGDGRFGTGTPIFTLPGNPVSSYVSFEVFVRPAIRRLRGLTPERRPMTQATLTVDLTSPAGKTQFMRGWVVPSGAYGLPEVRPVGGPGSHLLAGLAQSNCFIVVPEDVTEVKAGEQVNILRFGAPA</sequence>
<organism evidence="9 10">
    <name type="scientific">Sporichthya brevicatena</name>
    <dbReference type="NCBI Taxonomy" id="171442"/>
    <lineage>
        <taxon>Bacteria</taxon>
        <taxon>Bacillati</taxon>
        <taxon>Actinomycetota</taxon>
        <taxon>Actinomycetes</taxon>
        <taxon>Sporichthyales</taxon>
        <taxon>Sporichthyaceae</taxon>
        <taxon>Sporichthya</taxon>
    </lineage>
</organism>
<keyword evidence="4 7" id="KW-0500">Molybdenum</keyword>
<dbReference type="Pfam" id="PF03453">
    <property type="entry name" value="MoeA_N"/>
    <property type="match status" value="1"/>
</dbReference>
<dbReference type="InterPro" id="IPR005111">
    <property type="entry name" value="MoeA_C_domain_IV"/>
</dbReference>
<gene>
    <name evidence="9" type="ORF">GCM10009547_01940</name>
</gene>
<keyword evidence="7" id="KW-0460">Magnesium</keyword>
<evidence type="ECO:0000256" key="4">
    <source>
        <dbReference type="ARBA" id="ARBA00022505"/>
    </source>
</evidence>
<keyword evidence="7" id="KW-0808">Transferase</keyword>